<keyword evidence="2" id="KW-1185">Reference proteome</keyword>
<dbReference type="EMBL" id="BMPI01000059">
    <property type="protein sequence ID" value="GGM69416.1"/>
    <property type="molecule type" value="Genomic_DNA"/>
</dbReference>
<gene>
    <name evidence="1" type="ORF">GCM10007977_083960</name>
</gene>
<comment type="caution">
    <text evidence="1">The sequence shown here is derived from an EMBL/GenBank/DDBJ whole genome shotgun (WGS) entry which is preliminary data.</text>
</comment>
<dbReference type="RefSeq" id="WP_229836530.1">
    <property type="nucleotide sequence ID" value="NZ_BMPI01000059.1"/>
</dbReference>
<accession>A0A917U9Z9</accession>
<dbReference type="Proteomes" id="UP000642070">
    <property type="component" value="Unassembled WGS sequence"/>
</dbReference>
<evidence type="ECO:0000313" key="2">
    <source>
        <dbReference type="Proteomes" id="UP000642070"/>
    </source>
</evidence>
<evidence type="ECO:0008006" key="3">
    <source>
        <dbReference type="Google" id="ProtNLM"/>
    </source>
</evidence>
<dbReference type="SUPFAM" id="SSF46689">
    <property type="entry name" value="Homeodomain-like"/>
    <property type="match status" value="1"/>
</dbReference>
<protein>
    <recommendedName>
        <fullName evidence="3">DNA-binding domain-containing protein</fullName>
    </recommendedName>
</protein>
<dbReference type="AlphaFoldDB" id="A0A917U9Z9"/>
<name>A0A917U9Z9_9ACTN</name>
<dbReference type="Pfam" id="PF13565">
    <property type="entry name" value="HTH_32"/>
    <property type="match status" value="1"/>
</dbReference>
<sequence length="102" mass="11623">MHRWLGWYRSLGLDGLTDGSHRPPAHPAQTSPEVDAAICELRRQHPRWGQRRIEFELGRNSLRASPASCLRRLWFIAPAFLRPGRETDDQARTVLVTVSPVA</sequence>
<organism evidence="1 2">
    <name type="scientific">Dactylosporangium sucinum</name>
    <dbReference type="NCBI Taxonomy" id="1424081"/>
    <lineage>
        <taxon>Bacteria</taxon>
        <taxon>Bacillati</taxon>
        <taxon>Actinomycetota</taxon>
        <taxon>Actinomycetes</taxon>
        <taxon>Micromonosporales</taxon>
        <taxon>Micromonosporaceae</taxon>
        <taxon>Dactylosporangium</taxon>
    </lineage>
</organism>
<reference evidence="1" key="2">
    <citation type="submission" date="2020-09" db="EMBL/GenBank/DDBJ databases">
        <authorList>
            <person name="Sun Q."/>
            <person name="Ohkuma M."/>
        </authorList>
    </citation>
    <scope>NUCLEOTIDE SEQUENCE</scope>
    <source>
        <strain evidence="1">JCM 19831</strain>
    </source>
</reference>
<proteinExistence type="predicted"/>
<reference evidence="1" key="1">
    <citation type="journal article" date="2014" name="Int. J. Syst. Evol. Microbiol.">
        <title>Complete genome sequence of Corynebacterium casei LMG S-19264T (=DSM 44701T), isolated from a smear-ripened cheese.</title>
        <authorList>
            <consortium name="US DOE Joint Genome Institute (JGI-PGF)"/>
            <person name="Walter F."/>
            <person name="Albersmeier A."/>
            <person name="Kalinowski J."/>
            <person name="Ruckert C."/>
        </authorList>
    </citation>
    <scope>NUCLEOTIDE SEQUENCE</scope>
    <source>
        <strain evidence="1">JCM 19831</strain>
    </source>
</reference>
<dbReference type="InterPro" id="IPR009057">
    <property type="entry name" value="Homeodomain-like_sf"/>
</dbReference>
<evidence type="ECO:0000313" key="1">
    <source>
        <dbReference type="EMBL" id="GGM69416.1"/>
    </source>
</evidence>